<accession>A0A5B6VAA1</accession>
<gene>
    <name evidence="1" type="ORF">EPI10_001030</name>
</gene>
<reference evidence="2" key="1">
    <citation type="journal article" date="2019" name="Plant Biotechnol. J.">
        <title>Genome sequencing of the Australian wild diploid species Gossypium australe highlights disease resistance and delayed gland morphogenesis.</title>
        <authorList>
            <person name="Cai Y."/>
            <person name="Cai X."/>
            <person name="Wang Q."/>
            <person name="Wang P."/>
            <person name="Zhang Y."/>
            <person name="Cai C."/>
            <person name="Xu Y."/>
            <person name="Wang K."/>
            <person name="Zhou Z."/>
            <person name="Wang C."/>
            <person name="Geng S."/>
            <person name="Li B."/>
            <person name="Dong Q."/>
            <person name="Hou Y."/>
            <person name="Wang H."/>
            <person name="Ai P."/>
            <person name="Liu Z."/>
            <person name="Yi F."/>
            <person name="Sun M."/>
            <person name="An G."/>
            <person name="Cheng J."/>
            <person name="Zhang Y."/>
            <person name="Shi Q."/>
            <person name="Xie Y."/>
            <person name="Shi X."/>
            <person name="Chang Y."/>
            <person name="Huang F."/>
            <person name="Chen Y."/>
            <person name="Hong S."/>
            <person name="Mi L."/>
            <person name="Sun Q."/>
            <person name="Zhang L."/>
            <person name="Zhou B."/>
            <person name="Peng R."/>
            <person name="Zhang X."/>
            <person name="Liu F."/>
        </authorList>
    </citation>
    <scope>NUCLEOTIDE SEQUENCE [LARGE SCALE GENOMIC DNA]</scope>
    <source>
        <strain evidence="2">cv. PA1801</strain>
    </source>
</reference>
<dbReference type="AlphaFoldDB" id="A0A5B6VAA1"/>
<dbReference type="OrthoDB" id="1163908at2759"/>
<organism evidence="1 2">
    <name type="scientific">Gossypium australe</name>
    <dbReference type="NCBI Taxonomy" id="47621"/>
    <lineage>
        <taxon>Eukaryota</taxon>
        <taxon>Viridiplantae</taxon>
        <taxon>Streptophyta</taxon>
        <taxon>Embryophyta</taxon>
        <taxon>Tracheophyta</taxon>
        <taxon>Spermatophyta</taxon>
        <taxon>Magnoliopsida</taxon>
        <taxon>eudicotyledons</taxon>
        <taxon>Gunneridae</taxon>
        <taxon>Pentapetalae</taxon>
        <taxon>rosids</taxon>
        <taxon>malvids</taxon>
        <taxon>Malvales</taxon>
        <taxon>Malvaceae</taxon>
        <taxon>Malvoideae</taxon>
        <taxon>Gossypium</taxon>
    </lineage>
</organism>
<sequence>MITRSTAGIFKPKALVVELLDCEPRTIDEAFSHKEWRVETQDDYGALVQKSYLGVSSFATRMESNWLQRLKSGSIEISLVLWLNGKLLNPLPFEPFFLLSYPNNGRSAKLM</sequence>
<name>A0A5B6VAA1_9ROSI</name>
<evidence type="ECO:0000313" key="1">
    <source>
        <dbReference type="EMBL" id="KAA3465896.1"/>
    </source>
</evidence>
<proteinExistence type="predicted"/>
<evidence type="ECO:0000313" key="2">
    <source>
        <dbReference type="Proteomes" id="UP000325315"/>
    </source>
</evidence>
<dbReference type="EMBL" id="SMMG02000007">
    <property type="protein sequence ID" value="KAA3465896.1"/>
    <property type="molecule type" value="Genomic_DNA"/>
</dbReference>
<dbReference type="Proteomes" id="UP000325315">
    <property type="component" value="Unassembled WGS sequence"/>
</dbReference>
<protein>
    <submittedName>
        <fullName evidence="1">Uncharacterized protein</fullName>
    </submittedName>
</protein>
<keyword evidence="2" id="KW-1185">Reference proteome</keyword>
<comment type="caution">
    <text evidence="1">The sequence shown here is derived from an EMBL/GenBank/DDBJ whole genome shotgun (WGS) entry which is preliminary data.</text>
</comment>